<keyword evidence="2" id="KW-1185">Reference proteome</keyword>
<dbReference type="KEGG" id="pry:Prubr_10690"/>
<gene>
    <name evidence="1" type="ORF">Prubr_10690</name>
</gene>
<evidence type="ECO:0000313" key="2">
    <source>
        <dbReference type="Proteomes" id="UP000680866"/>
    </source>
</evidence>
<sequence>MESAGGGGWGDPLERAPEDVAGDVAQEYLSADDARQRYGVELDPAGQVDPAATAATRQRLREARRWLRTTVTANPAYTGQRGQRRLAYVAPGSGLAEDTLVEVHGGHPAPLRAWIRHDAALAADELALDDDGLQILGTAAHDRSHVRVLAGGGGA</sequence>
<dbReference type="EMBL" id="AP023359">
    <property type="protein sequence ID" value="BCJ64048.1"/>
    <property type="molecule type" value="Genomic_DNA"/>
</dbReference>
<accession>A0A810MXH2</accession>
<protein>
    <submittedName>
        <fullName evidence="1">Uncharacterized protein</fullName>
    </submittedName>
</protein>
<name>A0A810MXH2_9ACTN</name>
<reference evidence="1" key="1">
    <citation type="submission" date="2020-08" db="EMBL/GenBank/DDBJ databases">
        <title>Whole genome shotgun sequence of Polymorphospora rubra NBRC 101157.</title>
        <authorList>
            <person name="Komaki H."/>
            <person name="Tamura T."/>
        </authorList>
    </citation>
    <scope>NUCLEOTIDE SEQUENCE</scope>
    <source>
        <strain evidence="1">NBRC 101157</strain>
    </source>
</reference>
<proteinExistence type="predicted"/>
<dbReference type="Proteomes" id="UP000680866">
    <property type="component" value="Chromosome"/>
</dbReference>
<organism evidence="1 2">
    <name type="scientific">Polymorphospora rubra</name>
    <dbReference type="NCBI Taxonomy" id="338584"/>
    <lineage>
        <taxon>Bacteria</taxon>
        <taxon>Bacillati</taxon>
        <taxon>Actinomycetota</taxon>
        <taxon>Actinomycetes</taxon>
        <taxon>Micromonosporales</taxon>
        <taxon>Micromonosporaceae</taxon>
        <taxon>Polymorphospora</taxon>
    </lineage>
</organism>
<dbReference type="AlphaFoldDB" id="A0A810MXH2"/>
<evidence type="ECO:0000313" key="1">
    <source>
        <dbReference type="EMBL" id="BCJ64048.1"/>
    </source>
</evidence>